<keyword evidence="5" id="KW-0949">S-adenosyl-L-methionine</keyword>
<sequence length="275" mass="32000">MSQKIKSPLRYPGGKSKALNKILPHLTSIDFDEYREPFVGGGSVFIALKQLRPNAKYWINDLNSDLICFWNQVKKNVDEFVAEVTRIKNTHQDGKLLFNEMMSLPYLNQEFCKDEFYKAVRFYVLNRITYSGTVDSGGYSSEAFKKRFTISNISKLKNLSLLLKDVKITNDSYESVLAKEGKNVLLFMDPPYWKTRKEGLYGKKGALHKSFDHEKFSERVRECKHKWLITYDDSELIHNLFGFARIESWEMHYGMTNVNGKKTVKGKELFLTNIV</sequence>
<dbReference type="InterPro" id="IPR012263">
    <property type="entry name" value="M_m6A_EcoRV"/>
</dbReference>
<name>A0A444L805_METS7</name>
<dbReference type="GO" id="GO:0032259">
    <property type="term" value="P:methylation"/>
    <property type="evidence" value="ECO:0007669"/>
    <property type="project" value="UniProtKB-KW"/>
</dbReference>
<dbReference type="InterPro" id="IPR012327">
    <property type="entry name" value="MeTrfase_D12"/>
</dbReference>
<dbReference type="GO" id="GO:0006298">
    <property type="term" value="P:mismatch repair"/>
    <property type="evidence" value="ECO:0007669"/>
    <property type="project" value="TreeGrafter"/>
</dbReference>
<dbReference type="PIRSF" id="PIRSF000398">
    <property type="entry name" value="M_m6A_EcoRV"/>
    <property type="match status" value="1"/>
</dbReference>
<keyword evidence="3 7" id="KW-0489">Methyltransferase</keyword>
<evidence type="ECO:0000256" key="3">
    <source>
        <dbReference type="ARBA" id="ARBA00022603"/>
    </source>
</evidence>
<dbReference type="AlphaFoldDB" id="A0A444L805"/>
<evidence type="ECO:0000256" key="4">
    <source>
        <dbReference type="ARBA" id="ARBA00022679"/>
    </source>
</evidence>
<keyword evidence="4" id="KW-0808">Transferase</keyword>
<gene>
    <name evidence="7" type="ORF">Metus_0467</name>
</gene>
<evidence type="ECO:0000256" key="5">
    <source>
        <dbReference type="ARBA" id="ARBA00022691"/>
    </source>
</evidence>
<dbReference type="InterPro" id="IPR023095">
    <property type="entry name" value="Ade_MeTrfase_dom_2"/>
</dbReference>
<evidence type="ECO:0000256" key="6">
    <source>
        <dbReference type="ARBA" id="ARBA00047942"/>
    </source>
</evidence>
<evidence type="ECO:0000313" key="7">
    <source>
        <dbReference type="EMBL" id="RWX73688.1"/>
    </source>
</evidence>
<dbReference type="GO" id="GO:1904047">
    <property type="term" value="F:S-adenosyl-L-methionine binding"/>
    <property type="evidence" value="ECO:0007669"/>
    <property type="project" value="TreeGrafter"/>
</dbReference>
<comment type="similarity">
    <text evidence="1">Belongs to the N(4)/N(6)-methyltransferase family.</text>
</comment>
<dbReference type="Pfam" id="PF02086">
    <property type="entry name" value="MethyltransfD12"/>
    <property type="match status" value="1"/>
</dbReference>
<evidence type="ECO:0000256" key="2">
    <source>
        <dbReference type="ARBA" id="ARBA00011900"/>
    </source>
</evidence>
<dbReference type="Gene3D" id="1.10.1020.10">
    <property type="entry name" value="Adenine-specific Methyltransferase, Domain 2"/>
    <property type="match status" value="1"/>
</dbReference>
<comment type="catalytic activity">
    <reaction evidence="6">
        <text>a 2'-deoxyadenosine in DNA + S-adenosyl-L-methionine = an N(6)-methyl-2'-deoxyadenosine in DNA + S-adenosyl-L-homocysteine + H(+)</text>
        <dbReference type="Rhea" id="RHEA:15197"/>
        <dbReference type="Rhea" id="RHEA-COMP:12418"/>
        <dbReference type="Rhea" id="RHEA-COMP:12419"/>
        <dbReference type="ChEBI" id="CHEBI:15378"/>
        <dbReference type="ChEBI" id="CHEBI:57856"/>
        <dbReference type="ChEBI" id="CHEBI:59789"/>
        <dbReference type="ChEBI" id="CHEBI:90615"/>
        <dbReference type="ChEBI" id="CHEBI:90616"/>
        <dbReference type="EC" id="2.1.1.72"/>
    </reaction>
</comment>
<evidence type="ECO:0000256" key="1">
    <source>
        <dbReference type="ARBA" id="ARBA00006594"/>
    </source>
</evidence>
<dbReference type="PANTHER" id="PTHR30481:SF2">
    <property type="entry name" value="SITE-SPECIFIC DNA-METHYLTRANSFERASE (ADENINE-SPECIFIC)"/>
    <property type="match status" value="1"/>
</dbReference>
<proteinExistence type="inferred from homology"/>
<protein>
    <recommendedName>
        <fullName evidence="2">site-specific DNA-methyltransferase (adenine-specific)</fullName>
        <ecNumber evidence="2">2.1.1.72</ecNumber>
    </recommendedName>
</protein>
<dbReference type="PRINTS" id="PR00505">
    <property type="entry name" value="D12N6MTFRASE"/>
</dbReference>
<evidence type="ECO:0000313" key="8">
    <source>
        <dbReference type="Proteomes" id="UP000288215"/>
    </source>
</evidence>
<dbReference type="PANTHER" id="PTHR30481">
    <property type="entry name" value="DNA ADENINE METHYLASE"/>
    <property type="match status" value="1"/>
</dbReference>
<organism evidence="7 8">
    <name type="scientific">Methanosuratincola subterraneus</name>
    <dbReference type="NCBI Taxonomy" id="2593994"/>
    <lineage>
        <taxon>Archaea</taxon>
        <taxon>Thermoproteota</taxon>
        <taxon>Methanosuratincolia</taxon>
        <taxon>Candidatus Methanomethylicales</taxon>
        <taxon>Candidatus Methanomethylicaceae</taxon>
        <taxon>Candidatus Methanosuratincola (ex Vanwonterghem et al. 2016)</taxon>
    </lineage>
</organism>
<comment type="caution">
    <text evidence="7">The sequence shown here is derived from an EMBL/GenBank/DDBJ whole genome shotgun (WGS) entry which is preliminary data.</text>
</comment>
<dbReference type="EMBL" id="RXGA01000002">
    <property type="protein sequence ID" value="RWX73688.1"/>
    <property type="molecule type" value="Genomic_DNA"/>
</dbReference>
<dbReference type="EC" id="2.1.1.72" evidence="2"/>
<dbReference type="Proteomes" id="UP000288215">
    <property type="component" value="Unassembled WGS sequence"/>
</dbReference>
<dbReference type="InterPro" id="IPR029063">
    <property type="entry name" value="SAM-dependent_MTases_sf"/>
</dbReference>
<reference evidence="7 8" key="1">
    <citation type="submission" date="2018-12" db="EMBL/GenBank/DDBJ databases">
        <title>The complete genome of the methanogenic archaea of the candidate phylum Verstraetearchaeota, obtained from the metagenome of underground thermal water.</title>
        <authorList>
            <person name="Kadnikov V.V."/>
            <person name="Mardanov A.V."/>
            <person name="Beletsky A.V."/>
            <person name="Karnachuk O.V."/>
            <person name="Ravin N.V."/>
        </authorList>
    </citation>
    <scope>NUCLEOTIDE SEQUENCE [LARGE SCALE GENOMIC DNA]</scope>
    <source>
        <strain evidence="7">Ch88</strain>
    </source>
</reference>
<dbReference type="Gene3D" id="3.40.50.150">
    <property type="entry name" value="Vaccinia Virus protein VP39"/>
    <property type="match status" value="1"/>
</dbReference>
<dbReference type="GO" id="GO:0009007">
    <property type="term" value="F:site-specific DNA-methyltransferase (adenine-specific) activity"/>
    <property type="evidence" value="ECO:0007669"/>
    <property type="project" value="UniProtKB-EC"/>
</dbReference>
<dbReference type="GO" id="GO:0043565">
    <property type="term" value="F:sequence-specific DNA binding"/>
    <property type="evidence" value="ECO:0007669"/>
    <property type="project" value="TreeGrafter"/>
</dbReference>
<dbReference type="SUPFAM" id="SSF53335">
    <property type="entry name" value="S-adenosyl-L-methionine-dependent methyltransferases"/>
    <property type="match status" value="1"/>
</dbReference>
<accession>A0A444L805</accession>
<dbReference type="GO" id="GO:0009307">
    <property type="term" value="P:DNA restriction-modification system"/>
    <property type="evidence" value="ECO:0007669"/>
    <property type="project" value="InterPro"/>
</dbReference>